<name>A0AAF1AQK3_DAUCS</name>
<reference evidence="1" key="1">
    <citation type="journal article" date="2016" name="Nat. Genet.">
        <title>A high-quality carrot genome assembly provides new insights into carotenoid accumulation and asterid genome evolution.</title>
        <authorList>
            <person name="Iorizzo M."/>
            <person name="Ellison S."/>
            <person name="Senalik D."/>
            <person name="Zeng P."/>
            <person name="Satapoomin P."/>
            <person name="Huang J."/>
            <person name="Bowman M."/>
            <person name="Iovene M."/>
            <person name="Sanseverino W."/>
            <person name="Cavagnaro P."/>
            <person name="Yildiz M."/>
            <person name="Macko-Podgorni A."/>
            <person name="Moranska E."/>
            <person name="Grzebelus E."/>
            <person name="Grzebelus D."/>
            <person name="Ashrafi H."/>
            <person name="Zheng Z."/>
            <person name="Cheng S."/>
            <person name="Spooner D."/>
            <person name="Van Deynze A."/>
            <person name="Simon P."/>
        </authorList>
    </citation>
    <scope>NUCLEOTIDE SEQUENCE</scope>
    <source>
        <tissue evidence="1">Leaf</tissue>
    </source>
</reference>
<proteinExistence type="predicted"/>
<dbReference type="PANTHER" id="PTHR35727:SF7">
    <property type="entry name" value="S-ADENOSYLMETHIONINE DECARBOXYLASE PROENZYME"/>
    <property type="match status" value="1"/>
</dbReference>
<dbReference type="Proteomes" id="UP000077755">
    <property type="component" value="Chromosome 2"/>
</dbReference>
<evidence type="ECO:0000313" key="1">
    <source>
        <dbReference type="EMBL" id="WOG89267.1"/>
    </source>
</evidence>
<protein>
    <recommendedName>
        <fullName evidence="3">S-adenosylmethionine decarboxylase proenzyme</fullName>
    </recommendedName>
</protein>
<evidence type="ECO:0008006" key="3">
    <source>
        <dbReference type="Google" id="ProtNLM"/>
    </source>
</evidence>
<dbReference type="EMBL" id="CP093344">
    <property type="protein sequence ID" value="WOG89267.1"/>
    <property type="molecule type" value="Genomic_DNA"/>
</dbReference>
<organism evidence="1 2">
    <name type="scientific">Daucus carota subsp. sativus</name>
    <name type="common">Carrot</name>
    <dbReference type="NCBI Taxonomy" id="79200"/>
    <lineage>
        <taxon>Eukaryota</taxon>
        <taxon>Viridiplantae</taxon>
        <taxon>Streptophyta</taxon>
        <taxon>Embryophyta</taxon>
        <taxon>Tracheophyta</taxon>
        <taxon>Spermatophyta</taxon>
        <taxon>Magnoliopsida</taxon>
        <taxon>eudicotyledons</taxon>
        <taxon>Gunneridae</taxon>
        <taxon>Pentapetalae</taxon>
        <taxon>asterids</taxon>
        <taxon>campanulids</taxon>
        <taxon>Apiales</taxon>
        <taxon>Apiaceae</taxon>
        <taxon>Apioideae</taxon>
        <taxon>Scandiceae</taxon>
        <taxon>Daucinae</taxon>
        <taxon>Daucus</taxon>
        <taxon>Daucus sect. Daucus</taxon>
    </lineage>
</organism>
<dbReference type="Pfam" id="PF08132">
    <property type="entry name" value="AdoMetDC_leader"/>
    <property type="match status" value="1"/>
</dbReference>
<accession>A0AAF1AQK3</accession>
<keyword evidence="2" id="KW-1185">Reference proteome</keyword>
<gene>
    <name evidence="1" type="ORF">DCAR_0208504</name>
</gene>
<sequence>MESKGGKKKSSSRTFYEAPLGYSIEDVRPHGGIKKFRSAAYSNFARKPS</sequence>
<reference evidence="1" key="2">
    <citation type="submission" date="2022-03" db="EMBL/GenBank/DDBJ databases">
        <title>Draft title - Genomic analysis of global carrot germplasm unveils the trajectory of domestication and the origin of high carotenoid orange carrot.</title>
        <authorList>
            <person name="Iorizzo M."/>
            <person name="Ellison S."/>
            <person name="Senalik D."/>
            <person name="Macko-Podgorni A."/>
            <person name="Grzebelus D."/>
            <person name="Bostan H."/>
            <person name="Rolling W."/>
            <person name="Curaba J."/>
            <person name="Simon P."/>
        </authorList>
    </citation>
    <scope>NUCLEOTIDE SEQUENCE</scope>
    <source>
        <tissue evidence="1">Leaf</tissue>
    </source>
</reference>
<dbReference type="InterPro" id="IPR012511">
    <property type="entry name" value="AdoMetDC_leader"/>
</dbReference>
<dbReference type="PANTHER" id="PTHR35727">
    <property type="entry name" value="BNAA05G33520D PROTEIN"/>
    <property type="match status" value="1"/>
</dbReference>
<dbReference type="AlphaFoldDB" id="A0AAF1AQK3"/>
<evidence type="ECO:0000313" key="2">
    <source>
        <dbReference type="Proteomes" id="UP000077755"/>
    </source>
</evidence>